<dbReference type="OrthoDB" id="2680661at2759"/>
<dbReference type="EMBL" id="JABBWG010000002">
    <property type="protein sequence ID" value="KAG1825762.1"/>
    <property type="molecule type" value="Genomic_DNA"/>
</dbReference>
<comment type="caution">
    <text evidence="1">The sequence shown here is derived from an EMBL/GenBank/DDBJ whole genome shotgun (WGS) entry which is preliminary data.</text>
</comment>
<dbReference type="GeneID" id="64626306"/>
<name>A0A9P7JJ87_9AGAM</name>
<organism evidence="1 2">
    <name type="scientific">Suillus subaureus</name>
    <dbReference type="NCBI Taxonomy" id="48587"/>
    <lineage>
        <taxon>Eukaryota</taxon>
        <taxon>Fungi</taxon>
        <taxon>Dikarya</taxon>
        <taxon>Basidiomycota</taxon>
        <taxon>Agaricomycotina</taxon>
        <taxon>Agaricomycetes</taxon>
        <taxon>Agaricomycetidae</taxon>
        <taxon>Boletales</taxon>
        <taxon>Suillineae</taxon>
        <taxon>Suillaceae</taxon>
        <taxon>Suillus</taxon>
    </lineage>
</organism>
<gene>
    <name evidence="1" type="ORF">BJ212DRAFT_1295131</name>
</gene>
<evidence type="ECO:0000313" key="2">
    <source>
        <dbReference type="Proteomes" id="UP000807769"/>
    </source>
</evidence>
<sequence>MTSETKFVTAVYYSNFDNSRFVCIRIKQFNDGHFQLLDRNDYFQPEAILDEHAIWMNRKYKKPAKFLVLYDRREHNDGTNKCPYMVLKVGKNDLLEDMTIDHKAILVDGSFNVTRIEFVASAKFVRPSLLDCGEAWERYCYPQRGLRPVLLYKKTGSVRPWELGWVGSAL</sequence>
<evidence type="ECO:0000313" key="1">
    <source>
        <dbReference type="EMBL" id="KAG1825762.1"/>
    </source>
</evidence>
<dbReference type="RefSeq" id="XP_041199015.1">
    <property type="nucleotide sequence ID" value="XM_041332289.1"/>
</dbReference>
<keyword evidence="2" id="KW-1185">Reference proteome</keyword>
<proteinExistence type="predicted"/>
<dbReference type="AlphaFoldDB" id="A0A9P7JJ87"/>
<dbReference type="Proteomes" id="UP000807769">
    <property type="component" value="Unassembled WGS sequence"/>
</dbReference>
<accession>A0A9P7JJ87</accession>
<reference evidence="1" key="1">
    <citation type="journal article" date="2020" name="New Phytol.">
        <title>Comparative genomics reveals dynamic genome evolution in host specialist ectomycorrhizal fungi.</title>
        <authorList>
            <person name="Lofgren L.A."/>
            <person name="Nguyen N.H."/>
            <person name="Vilgalys R."/>
            <person name="Ruytinx J."/>
            <person name="Liao H.L."/>
            <person name="Branco S."/>
            <person name="Kuo A."/>
            <person name="LaButti K."/>
            <person name="Lipzen A."/>
            <person name="Andreopoulos W."/>
            <person name="Pangilinan J."/>
            <person name="Riley R."/>
            <person name="Hundley H."/>
            <person name="Na H."/>
            <person name="Barry K."/>
            <person name="Grigoriev I.V."/>
            <person name="Stajich J.E."/>
            <person name="Kennedy P.G."/>
        </authorList>
    </citation>
    <scope>NUCLEOTIDE SEQUENCE</scope>
    <source>
        <strain evidence="1">MN1</strain>
    </source>
</reference>
<protein>
    <submittedName>
        <fullName evidence="1">Uncharacterized protein</fullName>
    </submittedName>
</protein>